<keyword evidence="4" id="KW-0862">Zinc</keyword>
<dbReference type="Gene3D" id="3.40.140.10">
    <property type="entry name" value="Cytidine Deaminase, domain 2"/>
    <property type="match status" value="1"/>
</dbReference>
<comment type="caution">
    <text evidence="7">The sequence shown here is derived from an EMBL/GenBank/DDBJ whole genome shotgun (WGS) entry which is preliminary data.</text>
</comment>
<evidence type="ECO:0000256" key="3">
    <source>
        <dbReference type="ARBA" id="ARBA00022801"/>
    </source>
</evidence>
<dbReference type="RefSeq" id="WP_345237744.1">
    <property type="nucleotide sequence ID" value="NZ_BAABGZ010000076.1"/>
</dbReference>
<dbReference type="InterPro" id="IPR020891">
    <property type="entry name" value="UPF0758_CS"/>
</dbReference>
<keyword evidence="3" id="KW-0378">Hydrolase</keyword>
<keyword evidence="8" id="KW-1185">Reference proteome</keyword>
<reference evidence="8" key="1">
    <citation type="journal article" date="2019" name="Int. J. Syst. Evol. Microbiol.">
        <title>The Global Catalogue of Microorganisms (GCM) 10K type strain sequencing project: providing services to taxonomists for standard genome sequencing and annotation.</title>
        <authorList>
            <consortium name="The Broad Institute Genomics Platform"/>
            <consortium name="The Broad Institute Genome Sequencing Center for Infectious Disease"/>
            <person name="Wu L."/>
            <person name="Ma J."/>
        </authorList>
    </citation>
    <scope>NUCLEOTIDE SEQUENCE [LARGE SCALE GENOMIC DNA]</scope>
    <source>
        <strain evidence="8">JCM 17923</strain>
    </source>
</reference>
<accession>A0ABP8IRZ5</accession>
<keyword evidence="5" id="KW-0482">Metalloprotease</keyword>
<evidence type="ECO:0000256" key="5">
    <source>
        <dbReference type="ARBA" id="ARBA00023049"/>
    </source>
</evidence>
<evidence type="ECO:0000256" key="2">
    <source>
        <dbReference type="ARBA" id="ARBA00022723"/>
    </source>
</evidence>
<dbReference type="PROSITE" id="PS50249">
    <property type="entry name" value="MPN"/>
    <property type="match status" value="1"/>
</dbReference>
<dbReference type="EMBL" id="BAABGZ010000076">
    <property type="protein sequence ID" value="GAA4366897.1"/>
    <property type="molecule type" value="Genomic_DNA"/>
</dbReference>
<dbReference type="PANTHER" id="PTHR30471:SF3">
    <property type="entry name" value="UPF0758 PROTEIN YEES-RELATED"/>
    <property type="match status" value="1"/>
</dbReference>
<organism evidence="7 8">
    <name type="scientific">Hymenobacter saemangeumensis</name>
    <dbReference type="NCBI Taxonomy" id="1084522"/>
    <lineage>
        <taxon>Bacteria</taxon>
        <taxon>Pseudomonadati</taxon>
        <taxon>Bacteroidota</taxon>
        <taxon>Cytophagia</taxon>
        <taxon>Cytophagales</taxon>
        <taxon>Hymenobacteraceae</taxon>
        <taxon>Hymenobacter</taxon>
    </lineage>
</organism>
<dbReference type="InterPro" id="IPR001405">
    <property type="entry name" value="UPF0758"/>
</dbReference>
<evidence type="ECO:0000256" key="1">
    <source>
        <dbReference type="ARBA" id="ARBA00022670"/>
    </source>
</evidence>
<evidence type="ECO:0000313" key="8">
    <source>
        <dbReference type="Proteomes" id="UP001501153"/>
    </source>
</evidence>
<keyword evidence="2" id="KW-0479">Metal-binding</keyword>
<evidence type="ECO:0000259" key="6">
    <source>
        <dbReference type="PROSITE" id="PS50249"/>
    </source>
</evidence>
<dbReference type="PROSITE" id="PS01302">
    <property type="entry name" value="UPF0758"/>
    <property type="match status" value="1"/>
</dbReference>
<dbReference type="CDD" id="cd08071">
    <property type="entry name" value="MPN_DUF2466"/>
    <property type="match status" value="1"/>
</dbReference>
<name>A0ABP8IRZ5_9BACT</name>
<dbReference type="InterPro" id="IPR025657">
    <property type="entry name" value="RadC_JAB"/>
</dbReference>
<evidence type="ECO:0000256" key="4">
    <source>
        <dbReference type="ARBA" id="ARBA00022833"/>
    </source>
</evidence>
<proteinExistence type="predicted"/>
<gene>
    <name evidence="7" type="ORF">GCM10023185_38350</name>
</gene>
<dbReference type="PANTHER" id="PTHR30471">
    <property type="entry name" value="DNA REPAIR PROTEIN RADC"/>
    <property type="match status" value="1"/>
</dbReference>
<sequence length="581" mass="64846">MDFPSYQAWFNRLPYGKQLALQRQAGFSEADPDYKNLVAVAAERAGLARTAAAVEVLYARQHGAIGCPSCGGKCDAGPVGEPTDCVAVEFSMGEIHLDPARFQNRTDAFSELSAEAVARHYDPNKFDPVVLWRDPAQNGRAFMLSGHSRYEGMRRRKARTIPARFFAGTEAEAIQFARVDANRAATAENLVEDLTAYRLMRDGDEARNLKPAKKSQLSQAFKGKHAKLEAWSHLDPAGLFVATLGQDNRSEFPYLEKFALWVGQLRSQYPEMSNTHETDCFNFFYSDAKHQRTSRADFEEVVKKRLAWGKPRLFPECDRGGCVTLDDLAKRGPQATAYKELELLAKYRETITQRLRTTDRGLRVYTDSERETLKEQGQLIDLEMQRLRRDLGQAEAAPGLFGAAQPRPYVWPTGTTVYTIDGLKGGMKIEPERLDEMNVPEITVSYRKRRFSPARALTSSVDVADMFREVWDKKTLDVQESFYALFLTGSGVMLGYYKHTVGGTASVQIDVRLLLGAALKCLAGTLFVAHNHPSGSLTPSQADVNFTATLKEACKTLNLTLMDSLIITQAGYVSLLDRGLM</sequence>
<feature type="domain" description="MPN" evidence="6">
    <location>
        <begin position="456"/>
        <end position="581"/>
    </location>
</feature>
<keyword evidence="1" id="KW-0645">Protease</keyword>
<dbReference type="InterPro" id="IPR037518">
    <property type="entry name" value="MPN"/>
</dbReference>
<protein>
    <recommendedName>
        <fullName evidence="6">MPN domain-containing protein</fullName>
    </recommendedName>
</protein>
<dbReference type="Pfam" id="PF04002">
    <property type="entry name" value="RadC"/>
    <property type="match status" value="1"/>
</dbReference>
<evidence type="ECO:0000313" key="7">
    <source>
        <dbReference type="EMBL" id="GAA4366897.1"/>
    </source>
</evidence>
<dbReference type="Proteomes" id="UP001501153">
    <property type="component" value="Unassembled WGS sequence"/>
</dbReference>